<sequence>MNKEYQIKFHYVEHPDGSVPTVQLIRDIVHLGKEDPLFARLARHFRYALSTIELRGVPDWNIQNFSYEWTIPTKNGWTVRVDPLVKRLNHAYPLYELRINEWRHRGQEIQMGYGLRLIFFTHYQGLIQHIYFVNGMIKREKSPARFEELIAEALQIYESFKTNWIKGE</sequence>
<keyword evidence="2" id="KW-1185">Reference proteome</keyword>
<organism evidence="1 2">
    <name type="scientific">Laceyella tengchongensis</name>
    <dbReference type="NCBI Taxonomy" id="574699"/>
    <lineage>
        <taxon>Bacteria</taxon>
        <taxon>Bacillati</taxon>
        <taxon>Bacillota</taxon>
        <taxon>Bacilli</taxon>
        <taxon>Bacillales</taxon>
        <taxon>Thermoactinomycetaceae</taxon>
        <taxon>Laceyella</taxon>
    </lineage>
</organism>
<accession>A0AA45WJB9</accession>
<dbReference type="RefSeq" id="WP_284723869.1">
    <property type="nucleotide sequence ID" value="NZ_FXTU01000001.1"/>
</dbReference>
<comment type="caution">
    <text evidence="1">The sequence shown here is derived from an EMBL/GenBank/DDBJ whole genome shotgun (WGS) entry which is preliminary data.</text>
</comment>
<protein>
    <submittedName>
        <fullName evidence="1">Uncharacterized protein</fullName>
    </submittedName>
</protein>
<gene>
    <name evidence="1" type="ORF">SAMN06265361_101372</name>
</gene>
<reference evidence="1" key="1">
    <citation type="submission" date="2017-05" db="EMBL/GenBank/DDBJ databases">
        <authorList>
            <person name="Varghese N."/>
            <person name="Submissions S."/>
        </authorList>
    </citation>
    <scope>NUCLEOTIDE SEQUENCE</scope>
    <source>
        <strain evidence="1">DSM 45262</strain>
    </source>
</reference>
<proteinExistence type="predicted"/>
<dbReference type="AlphaFoldDB" id="A0AA45WJB9"/>
<dbReference type="Proteomes" id="UP001157946">
    <property type="component" value="Unassembled WGS sequence"/>
</dbReference>
<name>A0AA45WJB9_9BACL</name>
<evidence type="ECO:0000313" key="1">
    <source>
        <dbReference type="EMBL" id="SMP02764.1"/>
    </source>
</evidence>
<dbReference type="EMBL" id="FXTU01000001">
    <property type="protein sequence ID" value="SMP02764.1"/>
    <property type="molecule type" value="Genomic_DNA"/>
</dbReference>
<evidence type="ECO:0000313" key="2">
    <source>
        <dbReference type="Proteomes" id="UP001157946"/>
    </source>
</evidence>